<dbReference type="InterPro" id="IPR036388">
    <property type="entry name" value="WH-like_DNA-bd_sf"/>
</dbReference>
<comment type="caution">
    <text evidence="2">The sequence shown here is derived from an EMBL/GenBank/DDBJ whole genome shotgun (WGS) entry which is preliminary data.</text>
</comment>
<dbReference type="PANTHER" id="PTHR30173">
    <property type="entry name" value="SIGMA 19 FACTOR"/>
    <property type="match status" value="1"/>
</dbReference>
<accession>A0ABT8W5Q8</accession>
<protein>
    <submittedName>
        <fullName evidence="2">Sigma-70 family RNA polymerase sigma factor</fullName>
    </submittedName>
</protein>
<dbReference type="InterPro" id="IPR013249">
    <property type="entry name" value="RNA_pol_sigma70_r4_t2"/>
</dbReference>
<dbReference type="SUPFAM" id="SSF88946">
    <property type="entry name" value="Sigma2 domain of RNA polymerase sigma factors"/>
    <property type="match status" value="1"/>
</dbReference>
<dbReference type="InterPro" id="IPR014284">
    <property type="entry name" value="RNA_pol_sigma-70_dom"/>
</dbReference>
<organism evidence="2 3">
    <name type="scientific">Flavivirga aquimarina</name>
    <dbReference type="NCBI Taxonomy" id="2027862"/>
    <lineage>
        <taxon>Bacteria</taxon>
        <taxon>Pseudomonadati</taxon>
        <taxon>Bacteroidota</taxon>
        <taxon>Flavobacteriia</taxon>
        <taxon>Flavobacteriales</taxon>
        <taxon>Flavobacteriaceae</taxon>
        <taxon>Flavivirga</taxon>
    </lineage>
</organism>
<dbReference type="PANTHER" id="PTHR30173:SF36">
    <property type="entry name" value="ECF RNA POLYMERASE SIGMA FACTOR SIGJ"/>
    <property type="match status" value="1"/>
</dbReference>
<dbReference type="Gene3D" id="1.10.10.10">
    <property type="entry name" value="Winged helix-like DNA-binding domain superfamily/Winged helix DNA-binding domain"/>
    <property type="match status" value="1"/>
</dbReference>
<gene>
    <name evidence="2" type="ORF">Q4Q35_01340</name>
</gene>
<dbReference type="InterPro" id="IPR013325">
    <property type="entry name" value="RNA_pol_sigma_r2"/>
</dbReference>
<dbReference type="Gene3D" id="1.10.1740.10">
    <property type="match status" value="1"/>
</dbReference>
<name>A0ABT8W5Q8_9FLAO</name>
<dbReference type="Pfam" id="PF08281">
    <property type="entry name" value="Sigma70_r4_2"/>
    <property type="match status" value="1"/>
</dbReference>
<dbReference type="SUPFAM" id="SSF88659">
    <property type="entry name" value="Sigma3 and sigma4 domains of RNA polymerase sigma factors"/>
    <property type="match status" value="1"/>
</dbReference>
<sequence>MKNYQNKLFPYAYNVLGSVEDAKDAIQDVLVKYLSIEKTEIENEMGYLIKAVVNQSINIKKKKSKITVNKMWLPEPFATENADDNINSEEIISYSLLVLLEKLTPKERAVFILKEVFDYSHKEVAKTIDTTIENSRKILSRTKIKLVEYRAENQNSSLNTSTYFQNYIHIIKNGDVKSLEKILSEDISLSADGGSKIKVIRELTTGKRATSNLLLYVYRTYQKLLTIKITTINHQPALLFYQDDTLINCQIFELENNKIKQVFSVIDPEKLSSLFL</sequence>
<dbReference type="NCBIfam" id="TIGR02937">
    <property type="entry name" value="sigma70-ECF"/>
    <property type="match status" value="1"/>
</dbReference>
<dbReference type="Proteomes" id="UP001176883">
    <property type="component" value="Unassembled WGS sequence"/>
</dbReference>
<keyword evidence="3" id="KW-1185">Reference proteome</keyword>
<evidence type="ECO:0000313" key="3">
    <source>
        <dbReference type="Proteomes" id="UP001176883"/>
    </source>
</evidence>
<dbReference type="EMBL" id="JAUOEK010000024">
    <property type="protein sequence ID" value="MDO5968441.1"/>
    <property type="molecule type" value="Genomic_DNA"/>
</dbReference>
<dbReference type="InterPro" id="IPR013324">
    <property type="entry name" value="RNA_pol_sigma_r3/r4-like"/>
</dbReference>
<evidence type="ECO:0000259" key="1">
    <source>
        <dbReference type="Pfam" id="PF08281"/>
    </source>
</evidence>
<proteinExistence type="predicted"/>
<reference evidence="2" key="1">
    <citation type="submission" date="2023-07" db="EMBL/GenBank/DDBJ databases">
        <title>Two novel species in the genus Flavivirga.</title>
        <authorList>
            <person name="Kwon K."/>
        </authorList>
    </citation>
    <scope>NUCLEOTIDE SEQUENCE</scope>
    <source>
        <strain evidence="2">KCTC 52353</strain>
    </source>
</reference>
<feature type="domain" description="RNA polymerase sigma factor 70 region 4 type 2" evidence="1">
    <location>
        <begin position="96"/>
        <end position="146"/>
    </location>
</feature>
<dbReference type="InterPro" id="IPR052704">
    <property type="entry name" value="ECF_Sigma-70_Domain"/>
</dbReference>
<evidence type="ECO:0000313" key="2">
    <source>
        <dbReference type="EMBL" id="MDO5968441.1"/>
    </source>
</evidence>
<dbReference type="SUPFAM" id="SSF54427">
    <property type="entry name" value="NTF2-like"/>
    <property type="match status" value="1"/>
</dbReference>
<dbReference type="InterPro" id="IPR032710">
    <property type="entry name" value="NTF2-like_dom_sf"/>
</dbReference>
<dbReference type="RefSeq" id="WP_303276118.1">
    <property type="nucleotide sequence ID" value="NZ_JAUOEK010000024.1"/>
</dbReference>